<feature type="transmembrane region" description="Helical" evidence="2">
    <location>
        <begin position="47"/>
        <end position="71"/>
    </location>
</feature>
<dbReference type="Pfam" id="PF17270">
    <property type="entry name" value="DUF5336"/>
    <property type="match status" value="1"/>
</dbReference>
<feature type="region of interest" description="Disordered" evidence="1">
    <location>
        <begin position="178"/>
        <end position="346"/>
    </location>
</feature>
<dbReference type="Proteomes" id="UP000255467">
    <property type="component" value="Unassembled WGS sequence"/>
</dbReference>
<feature type="compositionally biased region" description="Gly residues" evidence="1">
    <location>
        <begin position="212"/>
        <end position="238"/>
    </location>
</feature>
<feature type="compositionally biased region" description="Low complexity" evidence="1">
    <location>
        <begin position="19"/>
        <end position="35"/>
    </location>
</feature>
<name>A0A378YAQ2_9NOCA</name>
<evidence type="ECO:0000256" key="2">
    <source>
        <dbReference type="SAM" id="Phobius"/>
    </source>
</evidence>
<dbReference type="RefSeq" id="WP_039817167.1">
    <property type="nucleotide sequence ID" value="NZ_UGRY01000002.1"/>
</dbReference>
<evidence type="ECO:0000313" key="4">
    <source>
        <dbReference type="Proteomes" id="UP000255467"/>
    </source>
</evidence>
<evidence type="ECO:0000313" key="3">
    <source>
        <dbReference type="EMBL" id="SUA73449.1"/>
    </source>
</evidence>
<feature type="transmembrane region" description="Helical" evidence="2">
    <location>
        <begin position="91"/>
        <end position="111"/>
    </location>
</feature>
<keyword evidence="2" id="KW-1133">Transmembrane helix</keyword>
<gene>
    <name evidence="3" type="ORF">NCTC1934_00890</name>
</gene>
<feature type="compositionally biased region" description="Gly residues" evidence="1">
    <location>
        <begin position="308"/>
        <end position="319"/>
    </location>
</feature>
<feature type="compositionally biased region" description="Gly residues" evidence="1">
    <location>
        <begin position="184"/>
        <end position="203"/>
    </location>
</feature>
<feature type="compositionally biased region" description="Low complexity" evidence="1">
    <location>
        <begin position="278"/>
        <end position="288"/>
    </location>
</feature>
<dbReference type="AlphaFoldDB" id="A0A378YAQ2"/>
<dbReference type="OrthoDB" id="4571505at2"/>
<feature type="compositionally biased region" description="Low complexity" evidence="1">
    <location>
        <begin position="239"/>
        <end position="271"/>
    </location>
</feature>
<organism evidence="3 4">
    <name type="scientific">Nocardia otitidiscaviarum</name>
    <dbReference type="NCBI Taxonomy" id="1823"/>
    <lineage>
        <taxon>Bacteria</taxon>
        <taxon>Bacillati</taxon>
        <taxon>Actinomycetota</taxon>
        <taxon>Actinomycetes</taxon>
        <taxon>Mycobacteriales</taxon>
        <taxon>Nocardiaceae</taxon>
        <taxon>Nocardia</taxon>
    </lineage>
</organism>
<protein>
    <submittedName>
        <fullName evidence="3">Protein interacting with poly(A)-binding protein</fullName>
    </submittedName>
</protein>
<evidence type="ECO:0000256" key="1">
    <source>
        <dbReference type="SAM" id="MobiDB-lite"/>
    </source>
</evidence>
<proteinExistence type="predicted"/>
<dbReference type="EMBL" id="UGRY01000002">
    <property type="protein sequence ID" value="SUA73449.1"/>
    <property type="molecule type" value="Genomic_DNA"/>
</dbReference>
<feature type="transmembrane region" description="Helical" evidence="2">
    <location>
        <begin position="118"/>
        <end position="137"/>
    </location>
</feature>
<dbReference type="InterPro" id="IPR035166">
    <property type="entry name" value="DUF5336"/>
</dbReference>
<keyword evidence="2" id="KW-0812">Transmembrane</keyword>
<keyword evidence="4" id="KW-1185">Reference proteome</keyword>
<feature type="transmembrane region" description="Helical" evidence="2">
    <location>
        <begin position="143"/>
        <end position="167"/>
    </location>
</feature>
<dbReference type="STRING" id="1406858.GCA_000710895_01100"/>
<sequence>MSYPTGGSGYNAPAPTPSSAPGFGQQPAAGPTGGASAAAATGKGLPFFLAIGVAALGVITFLLGFTPFTSFDLGGGSVDVDTSASFFEGGGSAPLALLLIAGIMAGLSLISKQNWAPIAAAASLAAFLTLLFTVFSLDDSVSLEWGGIVVLVFAFAQTVVAIAALLFELGILKPPAPKPAPQPGGYGQGGYGQQPGQPGGYGQQPGQQSYGQSGGYGQQPGQPGGYGQQPSFGGGQGTGPQYQQQPSYGQQPGQPGQQSYGQQPAYGQQPGQPGGYGQQPSYGQSPYGTGSQPQPRPDEGATQHFGGQQYGGQQYGGGQEKPFGGEQSADPAADATKAFRPGQDDK</sequence>
<feature type="region of interest" description="Disordered" evidence="1">
    <location>
        <begin position="1"/>
        <end position="35"/>
    </location>
</feature>
<keyword evidence="2" id="KW-0472">Membrane</keyword>
<accession>A0A378YAQ2</accession>
<reference evidence="3 4" key="1">
    <citation type="submission" date="2018-06" db="EMBL/GenBank/DDBJ databases">
        <authorList>
            <consortium name="Pathogen Informatics"/>
            <person name="Doyle S."/>
        </authorList>
    </citation>
    <scope>NUCLEOTIDE SEQUENCE [LARGE SCALE GENOMIC DNA]</scope>
    <source>
        <strain evidence="3 4">NCTC1934</strain>
    </source>
</reference>